<keyword evidence="1" id="KW-1133">Transmembrane helix</keyword>
<comment type="caution">
    <text evidence="2">The sequence shown here is derived from an EMBL/GenBank/DDBJ whole genome shotgun (WGS) entry which is preliminary data.</text>
</comment>
<keyword evidence="1" id="KW-0812">Transmembrane</keyword>
<evidence type="ECO:0000313" key="3">
    <source>
        <dbReference type="Proteomes" id="UP001084197"/>
    </source>
</evidence>
<sequence length="206" mass="23936">MTNEKPKKKRNWRLLFLSLLGINIFILIVIFILIFSPTPNQREIPDPNFTQDDPGAEFTIQSTKQDLNDLINNYLDQILVADNARFNVHIDEDVHLIGALTAFNTEIPLSIRMDPVVQPNGDLILKQTEMSLGLLHLPRNRIIHYVGMQVDTPDWLYFDSENEQIYLAISQVEIQDNMRIRVQELDLDNDSIHFRLRIPSLVEMTE</sequence>
<dbReference type="Proteomes" id="UP001084197">
    <property type="component" value="Unassembled WGS sequence"/>
</dbReference>
<evidence type="ECO:0000313" key="2">
    <source>
        <dbReference type="EMBL" id="MCZ0702525.1"/>
    </source>
</evidence>
<proteinExistence type="predicted"/>
<keyword evidence="3" id="KW-1185">Reference proteome</keyword>
<accession>A0A9J6RAC4</accession>
<name>A0A9J6RAC4_9BACI</name>
<feature type="transmembrane region" description="Helical" evidence="1">
    <location>
        <begin position="12"/>
        <end position="35"/>
    </location>
</feature>
<dbReference type="Pfam" id="PF09911">
    <property type="entry name" value="DUF2140"/>
    <property type="match status" value="1"/>
</dbReference>
<dbReference type="RefSeq" id="WP_268779297.1">
    <property type="nucleotide sequence ID" value="NZ_JAPRAT010000006.1"/>
</dbReference>
<reference evidence="2" key="1">
    <citation type="submission" date="2022-11" db="EMBL/GenBank/DDBJ databases">
        <title>WGS of Natronobacillus azotifigens 24KS-1, an anaerobic diazotrophic haloalkaliphile from soda-rich habitats.</title>
        <authorList>
            <person name="Sorokin D.Y."/>
            <person name="Merkel A.Y."/>
        </authorList>
    </citation>
    <scope>NUCLEOTIDE SEQUENCE</scope>
    <source>
        <strain evidence="2">24KS-1</strain>
    </source>
</reference>
<dbReference type="EMBL" id="JAPRAT010000006">
    <property type="protein sequence ID" value="MCZ0702525.1"/>
    <property type="molecule type" value="Genomic_DNA"/>
</dbReference>
<evidence type="ECO:0000256" key="1">
    <source>
        <dbReference type="SAM" id="Phobius"/>
    </source>
</evidence>
<organism evidence="2 3">
    <name type="scientific">Natronobacillus azotifigens</name>
    <dbReference type="NCBI Taxonomy" id="472978"/>
    <lineage>
        <taxon>Bacteria</taxon>
        <taxon>Bacillati</taxon>
        <taxon>Bacillota</taxon>
        <taxon>Bacilli</taxon>
        <taxon>Bacillales</taxon>
        <taxon>Bacillaceae</taxon>
        <taxon>Natronobacillus</taxon>
    </lineage>
</organism>
<gene>
    <name evidence="2" type="ORF">OWO01_04790</name>
</gene>
<keyword evidence="1" id="KW-0472">Membrane</keyword>
<dbReference type="InterPro" id="IPR018672">
    <property type="entry name" value="DUF2140"/>
</dbReference>
<protein>
    <submittedName>
        <fullName evidence="2">YpmS family protein</fullName>
    </submittedName>
</protein>
<dbReference type="AlphaFoldDB" id="A0A9J6RAC4"/>